<comment type="caution">
    <text evidence="1">The sequence shown here is derived from an EMBL/GenBank/DDBJ whole genome shotgun (WGS) entry which is preliminary data.</text>
</comment>
<sequence>MHTTRLNLLMKRSNVHSKIQVVNHQYQRISYSQYLLQMQFKVLESVAMLTLTNKNIMHNFTHSFPVFSNQHLFQHTQDQKGLFKDCNGVECK</sequence>
<dbReference type="Proteomes" id="UP000824120">
    <property type="component" value="Chromosome 5"/>
</dbReference>
<gene>
    <name evidence="1" type="ORF">H5410_027200</name>
</gene>
<evidence type="ECO:0000313" key="1">
    <source>
        <dbReference type="EMBL" id="KAG5605708.1"/>
    </source>
</evidence>
<protein>
    <submittedName>
        <fullName evidence="1">Uncharacterized protein</fullName>
    </submittedName>
</protein>
<name>A0A9J5Z2Q8_SOLCO</name>
<proteinExistence type="predicted"/>
<feature type="non-terminal residue" evidence="1">
    <location>
        <position position="1"/>
    </location>
</feature>
<keyword evidence="2" id="KW-1185">Reference proteome</keyword>
<reference evidence="1 2" key="1">
    <citation type="submission" date="2020-09" db="EMBL/GenBank/DDBJ databases">
        <title>De no assembly of potato wild relative species, Solanum commersonii.</title>
        <authorList>
            <person name="Cho K."/>
        </authorList>
    </citation>
    <scope>NUCLEOTIDE SEQUENCE [LARGE SCALE GENOMIC DNA]</scope>
    <source>
        <strain evidence="1">LZ3.2</strain>
        <tissue evidence="1">Leaf</tissue>
    </source>
</reference>
<evidence type="ECO:0000313" key="2">
    <source>
        <dbReference type="Proteomes" id="UP000824120"/>
    </source>
</evidence>
<accession>A0A9J5Z2Q8</accession>
<dbReference type="EMBL" id="JACXVP010000005">
    <property type="protein sequence ID" value="KAG5605708.1"/>
    <property type="molecule type" value="Genomic_DNA"/>
</dbReference>
<organism evidence="1 2">
    <name type="scientific">Solanum commersonii</name>
    <name type="common">Commerson's wild potato</name>
    <name type="synonym">Commerson's nightshade</name>
    <dbReference type="NCBI Taxonomy" id="4109"/>
    <lineage>
        <taxon>Eukaryota</taxon>
        <taxon>Viridiplantae</taxon>
        <taxon>Streptophyta</taxon>
        <taxon>Embryophyta</taxon>
        <taxon>Tracheophyta</taxon>
        <taxon>Spermatophyta</taxon>
        <taxon>Magnoliopsida</taxon>
        <taxon>eudicotyledons</taxon>
        <taxon>Gunneridae</taxon>
        <taxon>Pentapetalae</taxon>
        <taxon>asterids</taxon>
        <taxon>lamiids</taxon>
        <taxon>Solanales</taxon>
        <taxon>Solanaceae</taxon>
        <taxon>Solanoideae</taxon>
        <taxon>Solaneae</taxon>
        <taxon>Solanum</taxon>
    </lineage>
</organism>
<dbReference type="AlphaFoldDB" id="A0A9J5Z2Q8"/>